<dbReference type="Gene3D" id="2.160.20.120">
    <property type="match status" value="1"/>
</dbReference>
<dbReference type="RefSeq" id="WP_178642053.1">
    <property type="nucleotide sequence ID" value="NZ_JBBMEJ010000008.1"/>
</dbReference>
<reference evidence="2 3" key="1">
    <citation type="submission" date="2024-03" db="EMBL/GenBank/DDBJ databases">
        <title>Human intestinal bacterial collection.</title>
        <authorList>
            <person name="Pauvert C."/>
            <person name="Hitch T.C.A."/>
            <person name="Clavel T."/>
        </authorList>
    </citation>
    <scope>NUCLEOTIDE SEQUENCE [LARGE SCALE GENOMIC DNA]</scope>
    <source>
        <strain evidence="2 3">CLA-JM-H16</strain>
    </source>
</reference>
<evidence type="ECO:0000259" key="1">
    <source>
        <dbReference type="Pfam" id="PF13349"/>
    </source>
</evidence>
<dbReference type="Pfam" id="PF13349">
    <property type="entry name" value="DUF4097"/>
    <property type="match status" value="1"/>
</dbReference>
<dbReference type="EMBL" id="JBBMEJ010000008">
    <property type="protein sequence ID" value="MEQ2370913.1"/>
    <property type="molecule type" value="Genomic_DNA"/>
</dbReference>
<protein>
    <submittedName>
        <fullName evidence="2">DUF4097 family beta strand repeat-containing protein</fullName>
    </submittedName>
</protein>
<dbReference type="InterPro" id="IPR025164">
    <property type="entry name" value="Toastrack_DUF4097"/>
</dbReference>
<evidence type="ECO:0000313" key="2">
    <source>
        <dbReference type="EMBL" id="MEQ2370913.1"/>
    </source>
</evidence>
<proteinExistence type="predicted"/>
<dbReference type="Proteomes" id="UP001473063">
    <property type="component" value="Unassembled WGS sequence"/>
</dbReference>
<sequence>MKRFLKVILVMAVVFAVVGFGLTAGGVGMGATMGDISILDNGLNQVRHSFANRLEEKESDEEDFEDEADEQSDVSGLIKTYRASDVSEISLDLKYEEVILNIWNEEQVRVKVSGTDHNKVEIRSSNGSLTIRSNRKVKNRMIEISCPANKKFQDMNIQMGAGTIELDGDFKTDKLKINVGAGTLENSGSMAAQNAEIAVGVGCVEIEKLAAVNVIGECGMGSMEFSLAGKNTDYSYELKCGLGNLDVDGALETSLTSGSRTIENAGAKNTISLDCGMGEVNVEFEQEV</sequence>
<gene>
    <name evidence="2" type="ORF">WMO28_08140</name>
</gene>
<comment type="caution">
    <text evidence="2">The sequence shown here is derived from an EMBL/GenBank/DDBJ whole genome shotgun (WGS) entry which is preliminary data.</text>
</comment>
<feature type="domain" description="DUF4097" evidence="1">
    <location>
        <begin position="100"/>
        <end position="286"/>
    </location>
</feature>
<name>A0ABV1BI32_9FIRM</name>
<accession>A0ABV1BI32</accession>
<evidence type="ECO:0000313" key="3">
    <source>
        <dbReference type="Proteomes" id="UP001473063"/>
    </source>
</evidence>
<organism evidence="2 3">
    <name type="scientific">Blautia aquisgranensis</name>
    <dbReference type="NCBI Taxonomy" id="3133153"/>
    <lineage>
        <taxon>Bacteria</taxon>
        <taxon>Bacillati</taxon>
        <taxon>Bacillota</taxon>
        <taxon>Clostridia</taxon>
        <taxon>Lachnospirales</taxon>
        <taxon>Lachnospiraceae</taxon>
        <taxon>Blautia</taxon>
    </lineage>
</organism>
<keyword evidence="3" id="KW-1185">Reference proteome</keyword>